<dbReference type="EMBL" id="JBBPDW010000015">
    <property type="protein sequence ID" value="KAK7546332.1"/>
    <property type="molecule type" value="Genomic_DNA"/>
</dbReference>
<evidence type="ECO:0000313" key="4">
    <source>
        <dbReference type="Proteomes" id="UP001365128"/>
    </source>
</evidence>
<proteinExistence type="predicted"/>
<feature type="region of interest" description="Disordered" evidence="1">
    <location>
        <begin position="176"/>
        <end position="195"/>
    </location>
</feature>
<dbReference type="InterPro" id="IPR001810">
    <property type="entry name" value="F-box_dom"/>
</dbReference>
<name>A0ABR1MDD7_9PEZI</name>
<sequence>MSERSNDQGLLGKLPGELQNQIFLNLDYPSAILLSRTNRYFRQVVRPSSQPTDAEKLALIQLVEMIYGYFFHDFACTSCFRLKCRKEFGVAQIKNRTKGSVWNPQSRERFCLDCGINRGFYATAWRIKVFDGFDDPPSETTTDGVVSQIVPITQSLNSPLSSPCLLYIRVQNSNQRHSDQRAQVQHRNTHDRTAA</sequence>
<keyword evidence="4" id="KW-1185">Reference proteome</keyword>
<dbReference type="InterPro" id="IPR036047">
    <property type="entry name" value="F-box-like_dom_sf"/>
</dbReference>
<comment type="caution">
    <text evidence="3">The sequence shown here is derived from an EMBL/GenBank/DDBJ whole genome shotgun (WGS) entry which is preliminary data.</text>
</comment>
<evidence type="ECO:0000313" key="3">
    <source>
        <dbReference type="EMBL" id="KAK7546332.1"/>
    </source>
</evidence>
<gene>
    <name evidence="3" type="ORF">IWX46DRAFT_580960</name>
</gene>
<accession>A0ABR1MDD7</accession>
<evidence type="ECO:0000259" key="2">
    <source>
        <dbReference type="Pfam" id="PF00646"/>
    </source>
</evidence>
<evidence type="ECO:0000256" key="1">
    <source>
        <dbReference type="SAM" id="MobiDB-lite"/>
    </source>
</evidence>
<dbReference type="Pfam" id="PF00646">
    <property type="entry name" value="F-box"/>
    <property type="match status" value="1"/>
</dbReference>
<feature type="domain" description="F-box" evidence="2">
    <location>
        <begin position="13"/>
        <end position="46"/>
    </location>
</feature>
<dbReference type="SUPFAM" id="SSF81383">
    <property type="entry name" value="F-box domain"/>
    <property type="match status" value="1"/>
</dbReference>
<protein>
    <recommendedName>
        <fullName evidence="2">F-box domain-containing protein</fullName>
    </recommendedName>
</protein>
<organism evidence="3 4">
    <name type="scientific">Phyllosticta citricarpa</name>
    <dbReference type="NCBI Taxonomy" id="55181"/>
    <lineage>
        <taxon>Eukaryota</taxon>
        <taxon>Fungi</taxon>
        <taxon>Dikarya</taxon>
        <taxon>Ascomycota</taxon>
        <taxon>Pezizomycotina</taxon>
        <taxon>Dothideomycetes</taxon>
        <taxon>Dothideomycetes incertae sedis</taxon>
        <taxon>Botryosphaeriales</taxon>
        <taxon>Phyllostictaceae</taxon>
        <taxon>Phyllosticta</taxon>
    </lineage>
</organism>
<dbReference type="Proteomes" id="UP001365128">
    <property type="component" value="Unassembled WGS sequence"/>
</dbReference>
<feature type="compositionally biased region" description="Polar residues" evidence="1">
    <location>
        <begin position="176"/>
        <end position="186"/>
    </location>
</feature>
<reference evidence="3 4" key="1">
    <citation type="submission" date="2024-04" db="EMBL/GenBank/DDBJ databases">
        <title>Phyllosticta paracitricarpa is synonymous to the EU quarantine fungus P. citricarpa based on phylogenomic analyses.</title>
        <authorList>
            <consortium name="Lawrence Berkeley National Laboratory"/>
            <person name="Van Ingen-Buijs V.A."/>
            <person name="Van Westerhoven A.C."/>
            <person name="Haridas S."/>
            <person name="Skiadas P."/>
            <person name="Martin F."/>
            <person name="Groenewald J.Z."/>
            <person name="Crous P.W."/>
            <person name="Seidl M.F."/>
        </authorList>
    </citation>
    <scope>NUCLEOTIDE SEQUENCE [LARGE SCALE GENOMIC DNA]</scope>
    <source>
        <strain evidence="3 4">CBS 122670</strain>
    </source>
</reference>